<evidence type="ECO:0000313" key="5">
    <source>
        <dbReference type="RefSeq" id="XP_032814396.1"/>
    </source>
</evidence>
<feature type="region of interest" description="Disordered" evidence="1">
    <location>
        <begin position="1045"/>
        <end position="1140"/>
    </location>
</feature>
<evidence type="ECO:0000259" key="3">
    <source>
        <dbReference type="Pfam" id="PF23154"/>
    </source>
</evidence>
<dbReference type="CTD" id="55683"/>
<dbReference type="Proteomes" id="UP001318040">
    <property type="component" value="Chromosome 21"/>
</dbReference>
<dbReference type="InterPro" id="IPR046879">
    <property type="entry name" value="KANL3/Tex30_Abhydrolase"/>
</dbReference>
<protein>
    <submittedName>
        <fullName evidence="5">KAT8 regulatory NSL complex subunit 3 isoform X5</fullName>
    </submittedName>
</protein>
<dbReference type="PANTHER" id="PTHR13136:SF16">
    <property type="entry name" value="KAT8 REGULATORY NSL COMPLEX SUBUNIT 3"/>
    <property type="match status" value="1"/>
</dbReference>
<evidence type="ECO:0000256" key="1">
    <source>
        <dbReference type="SAM" id="MobiDB-lite"/>
    </source>
</evidence>
<accession>A0AAJ7TCK5</accession>
<feature type="region of interest" description="Disordered" evidence="1">
    <location>
        <begin position="657"/>
        <end position="770"/>
    </location>
</feature>
<evidence type="ECO:0000313" key="4">
    <source>
        <dbReference type="Proteomes" id="UP001318040"/>
    </source>
</evidence>
<dbReference type="Pfam" id="PF20408">
    <property type="entry name" value="Abhydrolase_11"/>
    <property type="match status" value="1"/>
</dbReference>
<feature type="compositionally biased region" description="Polar residues" evidence="1">
    <location>
        <begin position="1057"/>
        <end position="1083"/>
    </location>
</feature>
<name>A0AAJ7TCK5_PETMA</name>
<dbReference type="Pfam" id="PF23154">
    <property type="entry name" value="KANSL3_1st"/>
    <property type="match status" value="1"/>
</dbReference>
<feature type="compositionally biased region" description="Basic and acidic residues" evidence="1">
    <location>
        <begin position="532"/>
        <end position="542"/>
    </location>
</feature>
<dbReference type="RefSeq" id="XP_032814396.1">
    <property type="nucleotide sequence ID" value="XM_032958505.1"/>
</dbReference>
<feature type="compositionally biased region" description="Basic and acidic residues" evidence="1">
    <location>
        <begin position="1"/>
        <end position="10"/>
    </location>
</feature>
<feature type="region of interest" description="Disordered" evidence="1">
    <location>
        <begin position="1"/>
        <end position="36"/>
    </location>
</feature>
<organism evidence="4 5">
    <name type="scientific">Petromyzon marinus</name>
    <name type="common">Sea lamprey</name>
    <dbReference type="NCBI Taxonomy" id="7757"/>
    <lineage>
        <taxon>Eukaryota</taxon>
        <taxon>Metazoa</taxon>
        <taxon>Chordata</taxon>
        <taxon>Craniata</taxon>
        <taxon>Vertebrata</taxon>
        <taxon>Cyclostomata</taxon>
        <taxon>Hyperoartia</taxon>
        <taxon>Petromyzontiformes</taxon>
        <taxon>Petromyzontidae</taxon>
        <taxon>Petromyzon</taxon>
    </lineage>
</organism>
<feature type="domain" description="KANSL3 helical" evidence="3">
    <location>
        <begin position="154"/>
        <end position="253"/>
    </location>
</feature>
<dbReference type="InterPro" id="IPR056519">
    <property type="entry name" value="KANSL3_1st"/>
</dbReference>
<reference evidence="5" key="1">
    <citation type="submission" date="2025-08" db="UniProtKB">
        <authorList>
            <consortium name="RefSeq"/>
        </authorList>
    </citation>
    <scope>IDENTIFICATION</scope>
    <source>
        <tissue evidence="5">Sperm</tissue>
    </source>
</reference>
<feature type="compositionally biased region" description="Gly residues" evidence="1">
    <location>
        <begin position="695"/>
        <end position="719"/>
    </location>
</feature>
<dbReference type="Gene3D" id="3.40.50.1820">
    <property type="entry name" value="alpha/beta hydrolase"/>
    <property type="match status" value="1"/>
</dbReference>
<feature type="domain" description="KANL3/Tex30 alpha/beta hydrolase-like" evidence="2">
    <location>
        <begin position="350"/>
        <end position="473"/>
    </location>
</feature>
<dbReference type="InterPro" id="IPR029058">
    <property type="entry name" value="AB_hydrolase_fold"/>
</dbReference>
<proteinExistence type="predicted"/>
<dbReference type="SUPFAM" id="SSF53474">
    <property type="entry name" value="alpha/beta-Hydrolases"/>
    <property type="match status" value="1"/>
</dbReference>
<dbReference type="GO" id="GO:0045944">
    <property type="term" value="P:positive regulation of transcription by RNA polymerase II"/>
    <property type="evidence" value="ECO:0007669"/>
    <property type="project" value="TreeGrafter"/>
</dbReference>
<dbReference type="InterPro" id="IPR026555">
    <property type="entry name" value="NSL3/Tex30"/>
</dbReference>
<feature type="region of interest" description="Disordered" evidence="1">
    <location>
        <begin position="863"/>
        <end position="882"/>
    </location>
</feature>
<dbReference type="PANTHER" id="PTHR13136">
    <property type="entry name" value="TESTIS DEVELOPMENT PROTEIN PRTD"/>
    <property type="match status" value="1"/>
</dbReference>
<feature type="compositionally biased region" description="Low complexity" evidence="1">
    <location>
        <begin position="1095"/>
        <end position="1114"/>
    </location>
</feature>
<evidence type="ECO:0000259" key="2">
    <source>
        <dbReference type="Pfam" id="PF20408"/>
    </source>
</evidence>
<feature type="compositionally biased region" description="Gly residues" evidence="1">
    <location>
        <begin position="16"/>
        <end position="30"/>
    </location>
</feature>
<gene>
    <name evidence="5" type="primary">KANSL3</name>
</gene>
<dbReference type="GO" id="GO:0044545">
    <property type="term" value="C:NSL complex"/>
    <property type="evidence" value="ECO:0007669"/>
    <property type="project" value="TreeGrafter"/>
</dbReference>
<feature type="region of interest" description="Disordered" evidence="1">
    <location>
        <begin position="958"/>
        <end position="982"/>
    </location>
</feature>
<keyword evidence="4" id="KW-1185">Reference proteome</keyword>
<feature type="compositionally biased region" description="Gly residues" evidence="1">
    <location>
        <begin position="506"/>
        <end position="518"/>
    </location>
</feature>
<sequence length="1140" mass="117064">MSPPTSERDLGAVAGSAGGAARRGGPGGGTAPSLLSLLSPQDRELDLVVLDHSYARPWSAHPDAGHTRPPRLLFMRKRRLQQQQALVVDELVNVESVEPPPLAPAALGDSAKARSVMNECQRHVTFARSHSEAAPPPPDEWEDSVSRLGWSISQNKLFTKVVKALQADRLTRLAYQGVSGEAVLRRAAVDRCASRVRAALASCGWEPRLTQWLHATLIDSLSVAALSSYLDVLQTLRSKVPSLVDRMIAPSTTKSEATSAEALSLLLKRPWDPAVGLLSQYKPVKLLGAPLLLVAPSGPTASTAAAAASRRLRFWNSQLSCLGKVVPVTMHTTSGGAGFSVGQCLEHMVGAVRTKVLELQHHFPNRPVVLIGWNVGALVACHVSLMESVSAVVCLGFPLFTTEGERGDVDDPLLELRVPTLFVIGQRSTLSSPAAMDEFRERLRAHSGLVIVGGADSSLRMNKTKRRLEGLTQSMVDRCIQDEISDFLSWVLGRAASAHVGPDPPGGDGGAGGGGGDAGGRRKGGGGGGGGRDARRDLSAEMQERAPQSAFSIYRTAQGATGLSSAPVGGGVGGTRVRLCGGTAGLVSPALSSALGLSSAEVKASLLASGSGAHYASLVRNSLQRAGGNALSREWEAAGERARGAQFAAFLKQTLDKKPPSSPAYVFVPVSSDTGVHDGDDKNSRKRRHGAGPSRVGGPGAAGGTGGGRGAGGSGGAGGLSKRARPSGVDMSAQAVVDPGHAGGTASPIGGQAATSTLEGPPRRSPPVSGVKELSDLVMMGGSNSSTASTRTHGPSPGVAGSLLQGLSFSLHEIGGGPGASTPHTRTQMSAIPPTQSVLVPLGPHKPPPPSSSSIKQLLSVGKLSTGLPPKPGAVRPEETERESTRVQAIQRMQFHDFPLTTAGLTVLGTPTVTHARILQQLELAAASTATTPAITATTATITGITSNSTIVASAPMLQRGSPTEEGEAAASGGGATSGSPGTVYVVSNAKLSALTPRHTPTHIPTHTTTPSTIILTAHTPTPATTLTAHTPTPAATLAAYAPTHTPKFTHKPAPATTLTAHPSTPATTVTSHTPNPTSLHTPTHSKERHPPLPAIISTSQRASAAAQSSATASGAHGGDEVGITSHPRFRPASTDVGPE</sequence>
<dbReference type="AlphaFoldDB" id="A0AAJ7TCK5"/>
<feature type="region of interest" description="Disordered" evidence="1">
    <location>
        <begin position="499"/>
        <end position="542"/>
    </location>
</feature>